<accession>A0A553QVB5</accession>
<proteinExistence type="predicted"/>
<keyword evidence="3" id="KW-1185">Reference proteome</keyword>
<dbReference type="Pfam" id="PF25817">
    <property type="entry name" value="ICE1_C"/>
    <property type="match status" value="1"/>
</dbReference>
<feature type="domain" description="Little elongation complex subunit 1 C-terminal" evidence="1">
    <location>
        <begin position="5"/>
        <end position="188"/>
    </location>
</feature>
<evidence type="ECO:0000313" key="3">
    <source>
        <dbReference type="Proteomes" id="UP000316079"/>
    </source>
</evidence>
<dbReference type="EMBL" id="SRMA01025491">
    <property type="protein sequence ID" value="TRY93890.1"/>
    <property type="molecule type" value="Genomic_DNA"/>
</dbReference>
<comment type="caution">
    <text evidence="2">The sequence shown here is derived from an EMBL/GenBank/DDBJ whole genome shotgun (WGS) entry which is preliminary data.</text>
</comment>
<dbReference type="Proteomes" id="UP000316079">
    <property type="component" value="Unassembled WGS sequence"/>
</dbReference>
<dbReference type="STRING" id="623744.A0A553QVB5"/>
<dbReference type="OrthoDB" id="2238957at2759"/>
<protein>
    <recommendedName>
        <fullName evidence="1">Little elongation complex subunit 1 C-terminal domain-containing protein</fullName>
    </recommendedName>
</protein>
<dbReference type="InterPro" id="IPR057881">
    <property type="entry name" value="ICE1_C"/>
</dbReference>
<sequence>MQPISPPEEVQKLISSTLKALQDDQDLTFQNHVRHGHDLCPTAWEYIYTLELLCTHMKWKWTHDYVIGKELWPIMNTWVTQSRPQQSPIRDVTVAAVLRLIGTLIKLGQLGMKQMLCKSVQNVARAINLFGKHGITEGVPQEVQISAVYAIYDLAPCNPKDALEALASWRSETTQPVPSAVTSCITQIGSLCRQIKT</sequence>
<organism evidence="2 3">
    <name type="scientific">Danionella cerebrum</name>
    <dbReference type="NCBI Taxonomy" id="2873325"/>
    <lineage>
        <taxon>Eukaryota</taxon>
        <taxon>Metazoa</taxon>
        <taxon>Chordata</taxon>
        <taxon>Craniata</taxon>
        <taxon>Vertebrata</taxon>
        <taxon>Euteleostomi</taxon>
        <taxon>Actinopterygii</taxon>
        <taxon>Neopterygii</taxon>
        <taxon>Teleostei</taxon>
        <taxon>Ostariophysi</taxon>
        <taxon>Cypriniformes</taxon>
        <taxon>Danionidae</taxon>
        <taxon>Danioninae</taxon>
        <taxon>Danionella</taxon>
    </lineage>
</organism>
<evidence type="ECO:0000313" key="2">
    <source>
        <dbReference type="EMBL" id="TRY93890.1"/>
    </source>
</evidence>
<name>A0A553QVB5_9TELE</name>
<dbReference type="AlphaFoldDB" id="A0A553QVB5"/>
<reference evidence="2 3" key="1">
    <citation type="journal article" date="2019" name="Sci. Data">
        <title>Hybrid genome assembly and annotation of Danionella translucida.</title>
        <authorList>
            <person name="Kadobianskyi M."/>
            <person name="Schulze L."/>
            <person name="Schuelke M."/>
            <person name="Judkewitz B."/>
        </authorList>
    </citation>
    <scope>NUCLEOTIDE SEQUENCE [LARGE SCALE GENOMIC DNA]</scope>
    <source>
        <strain evidence="2 3">Bolton</strain>
    </source>
</reference>
<evidence type="ECO:0000259" key="1">
    <source>
        <dbReference type="Pfam" id="PF25817"/>
    </source>
</evidence>
<gene>
    <name evidence="2" type="ORF">DNTS_016037</name>
</gene>